<evidence type="ECO:0000313" key="2">
    <source>
        <dbReference type="Proteomes" id="UP000320421"/>
    </source>
</evidence>
<reference evidence="1 2" key="1">
    <citation type="submission" date="2019-02" db="EMBL/GenBank/DDBJ databases">
        <title>Deep-cultivation of Planctomycetes and their phenomic and genomic characterization uncovers novel biology.</title>
        <authorList>
            <person name="Wiegand S."/>
            <person name="Jogler M."/>
            <person name="Boedeker C."/>
            <person name="Pinto D."/>
            <person name="Vollmers J."/>
            <person name="Rivas-Marin E."/>
            <person name="Kohn T."/>
            <person name="Peeters S.H."/>
            <person name="Heuer A."/>
            <person name="Rast P."/>
            <person name="Oberbeckmann S."/>
            <person name="Bunk B."/>
            <person name="Jeske O."/>
            <person name="Meyerdierks A."/>
            <person name="Storesund J.E."/>
            <person name="Kallscheuer N."/>
            <person name="Luecker S."/>
            <person name="Lage O.M."/>
            <person name="Pohl T."/>
            <person name="Merkel B.J."/>
            <person name="Hornburger P."/>
            <person name="Mueller R.-W."/>
            <person name="Bruemmer F."/>
            <person name="Labrenz M."/>
            <person name="Spormann A.M."/>
            <person name="Op den Camp H."/>
            <person name="Overmann J."/>
            <person name="Amann R."/>
            <person name="Jetten M.S.M."/>
            <person name="Mascher T."/>
            <person name="Medema M.H."/>
            <person name="Devos D.P."/>
            <person name="Kaster A.-K."/>
            <person name="Ovreas L."/>
            <person name="Rohde M."/>
            <person name="Galperin M.Y."/>
            <person name="Jogler C."/>
        </authorList>
    </citation>
    <scope>NUCLEOTIDE SEQUENCE [LARGE SCALE GENOMIC DNA]</scope>
    <source>
        <strain evidence="1 2">HG66A1</strain>
    </source>
</reference>
<gene>
    <name evidence="1" type="ORF">HG66A1_41960</name>
</gene>
<dbReference type="Proteomes" id="UP000320421">
    <property type="component" value="Chromosome"/>
</dbReference>
<keyword evidence="2" id="KW-1185">Reference proteome</keyword>
<protein>
    <submittedName>
        <fullName evidence="1">Uncharacterized protein</fullName>
    </submittedName>
</protein>
<organism evidence="1 2">
    <name type="scientific">Gimesia chilikensis</name>
    <dbReference type="NCBI Taxonomy" id="2605989"/>
    <lineage>
        <taxon>Bacteria</taxon>
        <taxon>Pseudomonadati</taxon>
        <taxon>Planctomycetota</taxon>
        <taxon>Planctomycetia</taxon>
        <taxon>Planctomycetales</taxon>
        <taxon>Planctomycetaceae</taxon>
        <taxon>Gimesia</taxon>
    </lineage>
</organism>
<dbReference type="AlphaFoldDB" id="A0A517PSN7"/>
<accession>A0A517PSN7</accession>
<name>A0A517PSN7_9PLAN</name>
<dbReference type="RefSeq" id="WP_145188155.1">
    <property type="nucleotide sequence ID" value="NZ_CP036266.1"/>
</dbReference>
<sequence length="81" mass="8981">MQLIITPEGQVRCIYAEAIVLATIGRLQISRGSFVEPNAAGQWIVDLSPVRGPRLGPFAQRSAALQSEIDWLELHWLSSDH</sequence>
<evidence type="ECO:0000313" key="1">
    <source>
        <dbReference type="EMBL" id="QDT22388.1"/>
    </source>
</evidence>
<dbReference type="OrthoDB" id="280020at2"/>
<dbReference type="EMBL" id="CP036266">
    <property type="protein sequence ID" value="QDT22388.1"/>
    <property type="molecule type" value="Genomic_DNA"/>
</dbReference>
<proteinExistence type="predicted"/>